<dbReference type="Pfam" id="PF01501">
    <property type="entry name" value="Glyco_transf_8"/>
    <property type="match status" value="1"/>
</dbReference>
<dbReference type="CDD" id="cd04194">
    <property type="entry name" value="GT8_A4GalT_like"/>
    <property type="match status" value="1"/>
</dbReference>
<dbReference type="SUPFAM" id="SSF53448">
    <property type="entry name" value="Nucleotide-diphospho-sugar transferases"/>
    <property type="match status" value="1"/>
</dbReference>
<dbReference type="PANTHER" id="PTHR13778:SF47">
    <property type="entry name" value="LIPOPOLYSACCHARIDE 1,3-GALACTOSYLTRANSFERASE"/>
    <property type="match status" value="1"/>
</dbReference>
<keyword evidence="5" id="KW-1185">Reference proteome</keyword>
<evidence type="ECO:0000256" key="2">
    <source>
        <dbReference type="ARBA" id="ARBA00022679"/>
    </source>
</evidence>
<dbReference type="Proteomes" id="UP000721861">
    <property type="component" value="Unassembled WGS sequence"/>
</dbReference>
<sequence>MASIPIVISFNDSFATPASVCVTSLLANAAPETHYIIYVLYASTRLNADKCKSFYQLANTYQNASVQFIDVDKAFEGAYEVRDVTIESYYRLLIPIIFNHLDKLIYLDVDTIVNTDLSEFYHSDIKNHSIGGIPEFYGSPEFSQKYYINNLNLSPKSYINAGILLFNLRKIRKQLDTYNASITQLAKLKLLYQDQDILNLLFKGDILLLGHTYNYTYSKLKKGLVIAKPAIIHYTLAKPWNCVKPFGDVWWNYYNKSIFYDEEYYINYQLKAFDSIETHIKTGNQLKNIGIYRFILLKRIFTIFFKSFFIKLRLPKDL</sequence>
<dbReference type="InterPro" id="IPR002495">
    <property type="entry name" value="Glyco_trans_8"/>
</dbReference>
<reference evidence="4 5" key="1">
    <citation type="journal article" date="2014" name="Int. J. Syst. Evol. Microbiol.">
        <title>Carboxylicivirga gen. nov. in the family Marinilabiliaceae with two novel species, Carboxylicivirga mesophila sp. nov. and Carboxylicivirga taeanensis sp. nov., and reclassification of Cytophaga fermentans as Saccharicrinis fermentans gen. nov., comb. nov.</title>
        <authorList>
            <person name="Yang S.H."/>
            <person name="Seo H.S."/>
            <person name="Woo J.H."/>
            <person name="Oh H.M."/>
            <person name="Jang H."/>
            <person name="Lee J.H."/>
            <person name="Kim S.J."/>
            <person name="Kwon K.K."/>
        </authorList>
    </citation>
    <scope>NUCLEOTIDE SEQUENCE [LARGE SCALE GENOMIC DNA]</scope>
    <source>
        <strain evidence="4 5">JCM 18290</strain>
    </source>
</reference>
<evidence type="ECO:0000256" key="1">
    <source>
        <dbReference type="ARBA" id="ARBA00022676"/>
    </source>
</evidence>
<keyword evidence="3" id="KW-0479">Metal-binding</keyword>
<proteinExistence type="predicted"/>
<dbReference type="InterPro" id="IPR050748">
    <property type="entry name" value="Glycosyltrans_8_dom-fam"/>
</dbReference>
<comment type="caution">
    <text evidence="4">The sequence shown here is derived from an EMBL/GenBank/DDBJ whole genome shotgun (WGS) entry which is preliminary data.</text>
</comment>
<keyword evidence="1" id="KW-0328">Glycosyltransferase</keyword>
<organism evidence="4 5">
    <name type="scientific">Carboxylicivirga mesophila</name>
    <dbReference type="NCBI Taxonomy" id="1166478"/>
    <lineage>
        <taxon>Bacteria</taxon>
        <taxon>Pseudomonadati</taxon>
        <taxon>Bacteroidota</taxon>
        <taxon>Bacteroidia</taxon>
        <taxon>Marinilabiliales</taxon>
        <taxon>Marinilabiliaceae</taxon>
        <taxon>Carboxylicivirga</taxon>
    </lineage>
</organism>
<dbReference type="Gene3D" id="3.90.550.10">
    <property type="entry name" value="Spore Coat Polysaccharide Biosynthesis Protein SpsA, Chain A"/>
    <property type="match status" value="1"/>
</dbReference>
<dbReference type="InterPro" id="IPR029044">
    <property type="entry name" value="Nucleotide-diphossugar_trans"/>
</dbReference>
<accession>A0ABS5K6G6</accession>
<protein>
    <submittedName>
        <fullName evidence="4">Glycosyltransferase family 8 protein</fullName>
    </submittedName>
</protein>
<dbReference type="RefSeq" id="WP_212223954.1">
    <property type="nucleotide sequence ID" value="NZ_JAGUCN010000001.1"/>
</dbReference>
<evidence type="ECO:0000313" key="4">
    <source>
        <dbReference type="EMBL" id="MBS2209958.1"/>
    </source>
</evidence>
<evidence type="ECO:0000256" key="3">
    <source>
        <dbReference type="ARBA" id="ARBA00022723"/>
    </source>
</evidence>
<dbReference type="PANTHER" id="PTHR13778">
    <property type="entry name" value="GLYCOSYLTRANSFERASE 8 DOMAIN-CONTAINING PROTEIN"/>
    <property type="match status" value="1"/>
</dbReference>
<gene>
    <name evidence="4" type="ORF">KEM09_00985</name>
</gene>
<evidence type="ECO:0000313" key="5">
    <source>
        <dbReference type="Proteomes" id="UP000721861"/>
    </source>
</evidence>
<keyword evidence="2" id="KW-0808">Transferase</keyword>
<name>A0ABS5K6G6_9BACT</name>
<dbReference type="EMBL" id="JAGUCN010000001">
    <property type="protein sequence ID" value="MBS2209958.1"/>
    <property type="molecule type" value="Genomic_DNA"/>
</dbReference>